<proteinExistence type="predicted"/>
<dbReference type="Proteomes" id="UP001196413">
    <property type="component" value="Unassembled WGS sequence"/>
</dbReference>
<keyword evidence="3" id="KW-1185">Reference proteome</keyword>
<dbReference type="AlphaFoldDB" id="A0AAD5M2N7"/>
<gene>
    <name evidence="2" type="ORF">KIN20_007021</name>
</gene>
<name>A0AAD5M2N7_PARTN</name>
<comment type="caution">
    <text evidence="2">The sequence shown here is derived from an EMBL/GenBank/DDBJ whole genome shotgun (WGS) entry which is preliminary data.</text>
</comment>
<protein>
    <submittedName>
        <fullName evidence="2">Uncharacterized protein</fullName>
    </submittedName>
</protein>
<organism evidence="2 3">
    <name type="scientific">Parelaphostrongylus tenuis</name>
    <name type="common">Meningeal worm</name>
    <dbReference type="NCBI Taxonomy" id="148309"/>
    <lineage>
        <taxon>Eukaryota</taxon>
        <taxon>Metazoa</taxon>
        <taxon>Ecdysozoa</taxon>
        <taxon>Nematoda</taxon>
        <taxon>Chromadorea</taxon>
        <taxon>Rhabditida</taxon>
        <taxon>Rhabditina</taxon>
        <taxon>Rhabditomorpha</taxon>
        <taxon>Strongyloidea</taxon>
        <taxon>Metastrongylidae</taxon>
        <taxon>Parelaphostrongylus</taxon>
    </lineage>
</organism>
<dbReference type="EMBL" id="JAHQIW010000999">
    <property type="protein sequence ID" value="KAJ1351077.1"/>
    <property type="molecule type" value="Genomic_DNA"/>
</dbReference>
<evidence type="ECO:0000256" key="1">
    <source>
        <dbReference type="SAM" id="MobiDB-lite"/>
    </source>
</evidence>
<evidence type="ECO:0000313" key="2">
    <source>
        <dbReference type="EMBL" id="KAJ1351077.1"/>
    </source>
</evidence>
<accession>A0AAD5M2N7</accession>
<evidence type="ECO:0000313" key="3">
    <source>
        <dbReference type="Proteomes" id="UP001196413"/>
    </source>
</evidence>
<sequence>MAKVEQVCTTTPAEVPEGTTDQAVDESAAPNNGVEKTAHVHYMCVNMWVLVCARVHLMCMWVRAYI</sequence>
<feature type="region of interest" description="Disordered" evidence="1">
    <location>
        <begin position="1"/>
        <end position="27"/>
    </location>
</feature>
<reference evidence="2" key="1">
    <citation type="submission" date="2021-06" db="EMBL/GenBank/DDBJ databases">
        <title>Parelaphostrongylus tenuis whole genome reference sequence.</title>
        <authorList>
            <person name="Garwood T.J."/>
            <person name="Larsen P.A."/>
            <person name="Fountain-Jones N.M."/>
            <person name="Garbe J.R."/>
            <person name="Macchietto M.G."/>
            <person name="Kania S.A."/>
            <person name="Gerhold R.W."/>
            <person name="Richards J.E."/>
            <person name="Wolf T.M."/>
        </authorList>
    </citation>
    <scope>NUCLEOTIDE SEQUENCE</scope>
    <source>
        <strain evidence="2">MNPRO001-30</strain>
        <tissue evidence="2">Meninges</tissue>
    </source>
</reference>